<proteinExistence type="predicted"/>
<keyword evidence="2" id="KW-1185">Reference proteome</keyword>
<dbReference type="Proteomes" id="UP001589865">
    <property type="component" value="Unassembled WGS sequence"/>
</dbReference>
<evidence type="ECO:0000313" key="1">
    <source>
        <dbReference type="EMBL" id="MFC0410967.1"/>
    </source>
</evidence>
<name>A0ABV6JZ00_9PROT</name>
<accession>A0ABV6JZ00</accession>
<evidence type="ECO:0008006" key="3">
    <source>
        <dbReference type="Google" id="ProtNLM"/>
    </source>
</evidence>
<dbReference type="RefSeq" id="WP_377046722.1">
    <property type="nucleotide sequence ID" value="NZ_JBHLUN010000029.1"/>
</dbReference>
<protein>
    <recommendedName>
        <fullName evidence="3">Phage tail protein</fullName>
    </recommendedName>
</protein>
<evidence type="ECO:0000313" key="2">
    <source>
        <dbReference type="Proteomes" id="UP001589865"/>
    </source>
</evidence>
<sequence length="540" mass="56375">MSLTISSAGPAEFLLELGSAPLLAGLVAAPWGMPGAYPPGARPQDFPARAAAAVTVVRLSQRGWTGEPGDSAAANITYPPRLAEAPLLTLTIPVLPESEARGTATAAEATLDNADGRLDQVAGDWSMVGRPAVLRRGPHRTPLRADSAEFVTVASLRVSSAAIGTTAPRIALENAAADLSLPVCSTYLGTGGIEGDATRTGQNRPLLLGIVPNMQPTQVLAAQLLYQISSAPLSTVIAVRDKGATLTKGADYGTLAALLAGQPSPGSYDTCLALGLIRLASTPQGMVTCDAQSAGDTSHGGIALSLLRGPGGITADRLLPATVSNLPNNQAGFLFTSGTVADALDRVLLSCAGWWGPDRLGRVRFGRLPVPGRAAASLNIPGWVIQDAIDRYGKGLEEVAGSKPRWGQRLKYQLLGQTQGAGDLLGTIAADPAQLDYYSTGYRMASRYDVSILSTFPAALNPEPLETGWRNEADALAQAQYLLDLHGVRRRTWEVPVGPWGHLLDVGQVITVDYPRLAGQNWIVTSISGTGDDMGAMLWG</sequence>
<organism evidence="1 2">
    <name type="scientific">Roseomonas elaeocarpi</name>
    <dbReference type="NCBI Taxonomy" id="907779"/>
    <lineage>
        <taxon>Bacteria</taxon>
        <taxon>Pseudomonadati</taxon>
        <taxon>Pseudomonadota</taxon>
        <taxon>Alphaproteobacteria</taxon>
        <taxon>Acetobacterales</taxon>
        <taxon>Roseomonadaceae</taxon>
        <taxon>Roseomonas</taxon>
    </lineage>
</organism>
<comment type="caution">
    <text evidence="1">The sequence shown here is derived from an EMBL/GenBank/DDBJ whole genome shotgun (WGS) entry which is preliminary data.</text>
</comment>
<reference evidence="1 2" key="1">
    <citation type="submission" date="2024-09" db="EMBL/GenBank/DDBJ databases">
        <authorList>
            <person name="Sun Q."/>
            <person name="Mori K."/>
        </authorList>
    </citation>
    <scope>NUCLEOTIDE SEQUENCE [LARGE SCALE GENOMIC DNA]</scope>
    <source>
        <strain evidence="1 2">TBRC 5777</strain>
    </source>
</reference>
<dbReference type="EMBL" id="JBHLUN010000029">
    <property type="protein sequence ID" value="MFC0410967.1"/>
    <property type="molecule type" value="Genomic_DNA"/>
</dbReference>
<gene>
    <name evidence="1" type="ORF">ACFFGY_22205</name>
</gene>